<protein>
    <submittedName>
        <fullName evidence="2">Alpha/beta hydrolase</fullName>
    </submittedName>
</protein>
<dbReference type="RefSeq" id="WP_166229042.1">
    <property type="nucleotide sequence ID" value="NZ_CP049989.1"/>
</dbReference>
<evidence type="ECO:0000259" key="1">
    <source>
        <dbReference type="Pfam" id="PF12146"/>
    </source>
</evidence>
<dbReference type="Gene3D" id="3.40.50.1820">
    <property type="entry name" value="alpha/beta hydrolase"/>
    <property type="match status" value="1"/>
</dbReference>
<dbReference type="Proteomes" id="UP000503162">
    <property type="component" value="Chromosome"/>
</dbReference>
<dbReference type="InterPro" id="IPR029058">
    <property type="entry name" value="AB_hydrolase_fold"/>
</dbReference>
<keyword evidence="3" id="KW-1185">Reference proteome</keyword>
<dbReference type="AlphaFoldDB" id="A0A6G8IL39"/>
<gene>
    <name evidence="2" type="ORF">G9Q37_17040</name>
</gene>
<name>A0A6G8IL39_9BURK</name>
<keyword evidence="2" id="KW-0378">Hydrolase</keyword>
<dbReference type="KEGG" id="hcz:G9Q37_17040"/>
<evidence type="ECO:0000313" key="3">
    <source>
        <dbReference type="Proteomes" id="UP000503162"/>
    </source>
</evidence>
<accession>A0A6G8IL39</accession>
<feature type="domain" description="Serine aminopeptidase S33" evidence="1">
    <location>
        <begin position="29"/>
        <end position="263"/>
    </location>
</feature>
<dbReference type="SUPFAM" id="SSF53474">
    <property type="entry name" value="alpha/beta-Hydrolases"/>
    <property type="match status" value="1"/>
</dbReference>
<dbReference type="InterPro" id="IPR000073">
    <property type="entry name" value="AB_hydrolase_1"/>
</dbReference>
<evidence type="ECO:0000313" key="2">
    <source>
        <dbReference type="EMBL" id="QIM53738.1"/>
    </source>
</evidence>
<dbReference type="GO" id="GO:0016787">
    <property type="term" value="F:hydrolase activity"/>
    <property type="evidence" value="ECO:0007669"/>
    <property type="project" value="UniProtKB-KW"/>
</dbReference>
<sequence>MTDTTQAPFTARDGYNLALYDWPLSSRAQPRGVVLIVHGLGEHAWRYNELAQQLNDWGFFVRAYDQRGHGDSGGEPGVLPEDDTLLDDLFEVVDDTRRRLAERWNCPLILLGHSMGGLVASAFVQRALAPVDLLVLSSPALDTGLSGLKRGLIGLMMRIAPDKPLGNGLDPDKISHDPKVVEAYRRDRRVHDRISARLARFIDENGPLVVRAAPRWTVPTLLMYAGDDRLVSPAGSEAFAAAAPAQVVHARRFDGLYHEIFNEVGKAPVLSTLRAWLQVHAPATTAPRPAAPGAAATPG</sequence>
<dbReference type="EMBL" id="CP049989">
    <property type="protein sequence ID" value="QIM53738.1"/>
    <property type="molecule type" value="Genomic_DNA"/>
</dbReference>
<organism evidence="2 3">
    <name type="scientific">Hydrogenophaga crocea</name>
    <dbReference type="NCBI Taxonomy" id="2716225"/>
    <lineage>
        <taxon>Bacteria</taxon>
        <taxon>Pseudomonadati</taxon>
        <taxon>Pseudomonadota</taxon>
        <taxon>Betaproteobacteria</taxon>
        <taxon>Burkholderiales</taxon>
        <taxon>Comamonadaceae</taxon>
        <taxon>Hydrogenophaga</taxon>
    </lineage>
</organism>
<proteinExistence type="predicted"/>
<dbReference type="PRINTS" id="PR00111">
    <property type="entry name" value="ABHYDROLASE"/>
</dbReference>
<dbReference type="InterPro" id="IPR051044">
    <property type="entry name" value="MAG_DAG_Lipase"/>
</dbReference>
<dbReference type="Pfam" id="PF12146">
    <property type="entry name" value="Hydrolase_4"/>
    <property type="match status" value="1"/>
</dbReference>
<reference evidence="2 3" key="1">
    <citation type="submission" date="2020-03" db="EMBL/GenBank/DDBJ databases">
        <title>Hydrogenophaga sp. nov. isolated from cyanobacterial mat.</title>
        <authorList>
            <person name="Thorat V."/>
            <person name="Kirdat K."/>
            <person name="Tiwarekar B."/>
            <person name="Costa E.D."/>
            <person name="Yadav A."/>
        </authorList>
    </citation>
    <scope>NUCLEOTIDE SEQUENCE [LARGE SCALE GENOMIC DNA]</scope>
    <source>
        <strain evidence="2 3">BA0156</strain>
    </source>
</reference>
<dbReference type="InterPro" id="IPR022742">
    <property type="entry name" value="Hydrolase_4"/>
</dbReference>
<dbReference type="PANTHER" id="PTHR11614">
    <property type="entry name" value="PHOSPHOLIPASE-RELATED"/>
    <property type="match status" value="1"/>
</dbReference>